<organism evidence="1 2">
    <name type="scientific">Coniosporium uncinatum</name>
    <dbReference type="NCBI Taxonomy" id="93489"/>
    <lineage>
        <taxon>Eukaryota</taxon>
        <taxon>Fungi</taxon>
        <taxon>Dikarya</taxon>
        <taxon>Ascomycota</taxon>
        <taxon>Pezizomycotina</taxon>
        <taxon>Dothideomycetes</taxon>
        <taxon>Dothideomycetes incertae sedis</taxon>
        <taxon>Coniosporium</taxon>
    </lineage>
</organism>
<gene>
    <name evidence="1" type="ORF">LTS18_007250</name>
</gene>
<protein>
    <submittedName>
        <fullName evidence="1">Uncharacterized protein</fullName>
    </submittedName>
</protein>
<sequence length="184" mass="20665">MAFNKSLAPHIVDALTKEGSAPRTLRALNITMYTINQAQLKQIVEKHKMLMVLNVTVEVEPTEESKRQLLEVLEGLEEVEQIEIVGNPSLKFYEEVSNPQRQTLQNAFPNEDDMKALSKKCTKLEVFKASILRTKSMGYVEFKKPALAWQGGLTMPEESEEKDGGAANKNLESVKNGDDKKAKE</sequence>
<accession>A0ACC3DXC4</accession>
<dbReference type="EMBL" id="JAWDJW010000181">
    <property type="protein sequence ID" value="KAK3081379.1"/>
    <property type="molecule type" value="Genomic_DNA"/>
</dbReference>
<reference evidence="1" key="1">
    <citation type="submission" date="2024-09" db="EMBL/GenBank/DDBJ databases">
        <title>Black Yeasts Isolated from many extreme environments.</title>
        <authorList>
            <person name="Coleine C."/>
            <person name="Stajich J.E."/>
            <person name="Selbmann L."/>
        </authorList>
    </citation>
    <scope>NUCLEOTIDE SEQUENCE</scope>
    <source>
        <strain evidence="1">CCFEE 5737</strain>
    </source>
</reference>
<proteinExistence type="predicted"/>
<evidence type="ECO:0000313" key="2">
    <source>
        <dbReference type="Proteomes" id="UP001186974"/>
    </source>
</evidence>
<comment type="caution">
    <text evidence="1">The sequence shown here is derived from an EMBL/GenBank/DDBJ whole genome shotgun (WGS) entry which is preliminary data.</text>
</comment>
<name>A0ACC3DXC4_9PEZI</name>
<evidence type="ECO:0000313" key="1">
    <source>
        <dbReference type="EMBL" id="KAK3081379.1"/>
    </source>
</evidence>
<dbReference type="Proteomes" id="UP001186974">
    <property type="component" value="Unassembled WGS sequence"/>
</dbReference>
<keyword evidence="2" id="KW-1185">Reference proteome</keyword>